<name>A0A3S1A511_9CYAN</name>
<dbReference type="InterPro" id="IPR018004">
    <property type="entry name" value="KilA/APSES_HTH"/>
</dbReference>
<reference evidence="2" key="1">
    <citation type="submission" date="2018-12" db="EMBL/GenBank/DDBJ databases">
        <authorList>
            <person name="Will S."/>
            <person name="Neumann-Schaal M."/>
            <person name="Henke P."/>
        </authorList>
    </citation>
    <scope>NUCLEOTIDE SEQUENCE</scope>
    <source>
        <strain evidence="2">PCC 7102</strain>
    </source>
</reference>
<evidence type="ECO:0000313" key="3">
    <source>
        <dbReference type="Proteomes" id="UP000271624"/>
    </source>
</evidence>
<dbReference type="PROSITE" id="PS51301">
    <property type="entry name" value="KILA_N"/>
    <property type="match status" value="1"/>
</dbReference>
<proteinExistence type="predicted"/>
<organism evidence="2 3">
    <name type="scientific">Dulcicalothrix desertica PCC 7102</name>
    <dbReference type="NCBI Taxonomy" id="232991"/>
    <lineage>
        <taxon>Bacteria</taxon>
        <taxon>Bacillati</taxon>
        <taxon>Cyanobacteriota</taxon>
        <taxon>Cyanophyceae</taxon>
        <taxon>Nostocales</taxon>
        <taxon>Calotrichaceae</taxon>
        <taxon>Dulcicalothrix</taxon>
    </lineage>
</organism>
<dbReference type="Proteomes" id="UP000271624">
    <property type="component" value="Unassembled WGS sequence"/>
</dbReference>
<evidence type="ECO:0000313" key="2">
    <source>
        <dbReference type="EMBL" id="RUS93794.1"/>
    </source>
</evidence>
<accession>A0A3S1A511</accession>
<dbReference type="SMART" id="SM01252">
    <property type="entry name" value="KilA-N"/>
    <property type="match status" value="1"/>
</dbReference>
<feature type="domain" description="KilA-N" evidence="1">
    <location>
        <begin position="2"/>
        <end position="121"/>
    </location>
</feature>
<reference evidence="2" key="2">
    <citation type="journal article" date="2019" name="Genome Biol. Evol.">
        <title>Day and night: Metabolic profiles and evolutionary relationships of six axenic non-marine cyanobacteria.</title>
        <authorList>
            <person name="Will S.E."/>
            <person name="Henke P."/>
            <person name="Boedeker C."/>
            <person name="Huang S."/>
            <person name="Brinkmann H."/>
            <person name="Rohde M."/>
            <person name="Jarek M."/>
            <person name="Friedl T."/>
            <person name="Seufert S."/>
            <person name="Schumacher M."/>
            <person name="Overmann J."/>
            <person name="Neumann-Schaal M."/>
            <person name="Petersen J."/>
        </authorList>
    </citation>
    <scope>NUCLEOTIDE SEQUENCE [LARGE SCALE GENOMIC DNA]</scope>
    <source>
        <strain evidence="2">PCC 7102</strain>
    </source>
</reference>
<evidence type="ECO:0000259" key="1">
    <source>
        <dbReference type="PROSITE" id="PS51301"/>
    </source>
</evidence>
<dbReference type="OrthoDB" id="513026at2"/>
<dbReference type="InterPro" id="IPR017880">
    <property type="entry name" value="KilA_N"/>
</dbReference>
<dbReference type="EMBL" id="RSCL01000055">
    <property type="protein sequence ID" value="RUS93794.1"/>
    <property type="molecule type" value="Genomic_DNA"/>
</dbReference>
<keyword evidence="3" id="KW-1185">Reference proteome</keyword>
<gene>
    <name evidence="2" type="ORF">DSM106972_095530</name>
</gene>
<sequence length="359" mass="40892">MDIIVHKVNNFEIPQRCEDGYFNATAMCGAFNEDISNWLALNSTFELVTALACRLNIKPNPVNSSNPVNTSITSTYPTLVVVEKGTSNNDETWIHHKLAVQAAMWINSEFGLLVLDWVEAWLTINQKPVKSSKAIDLSPVVEAYIKSSQALNRSIHTAIHQQTDSLREALKALEEAKNIIPTGDIETDNTVTLSNSHYLNSEKPNRDKASKDQLTEEQYLWNDQQQIESVQKIELDTPEEQEAFYTTLRVFAPTRQRKGCLYKFVDKKTLSSGAEVFYPRVTGTRDPDNIKHWYWGFSWEEKVDGQWKNRSVRCHTGAVSIVMAMQNQCLPLTEIISFIKDSKRNIIQNHKFGLIVNEP</sequence>
<dbReference type="GO" id="GO:0003677">
    <property type="term" value="F:DNA binding"/>
    <property type="evidence" value="ECO:0007669"/>
    <property type="project" value="InterPro"/>
</dbReference>
<dbReference type="AlphaFoldDB" id="A0A3S1A511"/>
<dbReference type="Pfam" id="PF04383">
    <property type="entry name" value="KilA-N"/>
    <property type="match status" value="1"/>
</dbReference>
<dbReference type="RefSeq" id="WP_127087465.1">
    <property type="nucleotide sequence ID" value="NZ_RSCL01000055.1"/>
</dbReference>
<dbReference type="InterPro" id="IPR036887">
    <property type="entry name" value="HTH_APSES_sf"/>
</dbReference>
<protein>
    <recommendedName>
        <fullName evidence="1">KilA-N domain-containing protein</fullName>
    </recommendedName>
</protein>
<comment type="caution">
    <text evidence="2">The sequence shown here is derived from an EMBL/GenBank/DDBJ whole genome shotgun (WGS) entry which is preliminary data.</text>
</comment>
<dbReference type="SUPFAM" id="SSF54616">
    <property type="entry name" value="DNA-binding domain of Mlu1-box binding protein MBP1"/>
    <property type="match status" value="1"/>
</dbReference>